<dbReference type="GO" id="GO:0015293">
    <property type="term" value="F:symporter activity"/>
    <property type="evidence" value="ECO:0007669"/>
    <property type="project" value="InterPro"/>
</dbReference>
<evidence type="ECO:0008006" key="5">
    <source>
        <dbReference type="Google" id="ProtNLM"/>
    </source>
</evidence>
<feature type="transmembrane region" description="Helical" evidence="2">
    <location>
        <begin position="424"/>
        <end position="446"/>
    </location>
</feature>
<comment type="caution">
    <text evidence="3">The sequence shown here is derived from an EMBL/GenBank/DDBJ whole genome shotgun (WGS) entry which is preliminary data.</text>
</comment>
<dbReference type="PATRIC" id="fig|1280949.3.peg.2097"/>
<dbReference type="AlphaFoldDB" id="A0A069E9K9"/>
<protein>
    <recommendedName>
        <fullName evidence="5">Major facilitator transporter</fullName>
    </recommendedName>
</protein>
<feature type="transmembrane region" description="Helical" evidence="2">
    <location>
        <begin position="303"/>
        <end position="325"/>
    </location>
</feature>
<sequence>MVTMVSFGVGNSAEGIKSAAFGAFLLFYYQQVLSVPGVLTGAALALSLFADAITDPMVGHLSDGAKSRYGRRHPFIALAAVPLGLCFFLLFSPPQGLSEFGYFIWLAVFAISARVAMTFYDIPHLALGAEMAPDYQQRTTLFSISTWFRVVSGAAVTFVAYRFLFPTTEAFDPGLLNPTGYFWLGLIFGCVMVAVLAVCVLGTKSEIPFLRKSDETERKNLFGVVRQMLGTWQSPSFRYVFVGLFLYVLIVNIEQSLGTYMAVHFWGLATETMSVLPLASLAGAVVAFPAVNLLTRVFDKRMVLVLVTCIGFLNINIFVAGRLFLPGLLPENGSPVITWFVVTNFFITGFISLSVITTINSMYADIADEYELIAGKRREGMLYATRSFANKAAAAVGLFLGGVLLDAIHFPAKASVGNVSGHTVWSLGFLYGPVTSLLMLVTIYLYHRYALDRAAVNKIQESLTARRLG</sequence>
<feature type="transmembrane region" description="Helical" evidence="2">
    <location>
        <begin position="337"/>
        <end position="356"/>
    </location>
</feature>
<comment type="similarity">
    <text evidence="1">Belongs to the sodium:galactoside symporter (TC 2.A.2) family.</text>
</comment>
<feature type="transmembrane region" description="Helical" evidence="2">
    <location>
        <begin position="33"/>
        <end position="54"/>
    </location>
</feature>
<dbReference type="Pfam" id="PF13347">
    <property type="entry name" value="MFS_2"/>
    <property type="match status" value="1"/>
</dbReference>
<feature type="transmembrane region" description="Helical" evidence="2">
    <location>
        <begin position="273"/>
        <end position="291"/>
    </location>
</feature>
<dbReference type="eggNOG" id="COG2211">
    <property type="taxonomic scope" value="Bacteria"/>
</dbReference>
<name>A0A069E9K9_9PROT</name>
<feature type="transmembrane region" description="Helical" evidence="2">
    <location>
        <begin position="181"/>
        <end position="203"/>
    </location>
</feature>
<evidence type="ECO:0000313" key="3">
    <source>
        <dbReference type="EMBL" id="KCZ86061.1"/>
    </source>
</evidence>
<dbReference type="InterPro" id="IPR039672">
    <property type="entry name" value="MFS_2"/>
</dbReference>
<keyword evidence="2" id="KW-1133">Transmembrane helix</keyword>
<proteinExistence type="inferred from homology"/>
<dbReference type="PANTHER" id="PTHR11328:SF24">
    <property type="entry name" value="MAJOR FACILITATOR SUPERFAMILY (MFS) PROFILE DOMAIN-CONTAINING PROTEIN"/>
    <property type="match status" value="1"/>
</dbReference>
<dbReference type="Gene3D" id="1.20.1250.20">
    <property type="entry name" value="MFS general substrate transporter like domains"/>
    <property type="match status" value="1"/>
</dbReference>
<evidence type="ECO:0000256" key="2">
    <source>
        <dbReference type="SAM" id="Phobius"/>
    </source>
</evidence>
<dbReference type="EMBL" id="ARYH01000001">
    <property type="protein sequence ID" value="KCZ86061.1"/>
    <property type="molecule type" value="Genomic_DNA"/>
</dbReference>
<dbReference type="SUPFAM" id="SSF103473">
    <property type="entry name" value="MFS general substrate transporter"/>
    <property type="match status" value="1"/>
</dbReference>
<feature type="transmembrane region" description="Helical" evidence="2">
    <location>
        <begin position="100"/>
        <end position="120"/>
    </location>
</feature>
<accession>A0A069E9K9</accession>
<feature type="transmembrane region" description="Helical" evidence="2">
    <location>
        <begin position="141"/>
        <end position="161"/>
    </location>
</feature>
<keyword evidence="2" id="KW-0472">Membrane</keyword>
<feature type="transmembrane region" description="Helical" evidence="2">
    <location>
        <begin position="236"/>
        <end position="253"/>
    </location>
</feature>
<dbReference type="STRING" id="1280949.HAD_10250"/>
<evidence type="ECO:0000313" key="4">
    <source>
        <dbReference type="Proteomes" id="UP000027446"/>
    </source>
</evidence>
<dbReference type="Proteomes" id="UP000027446">
    <property type="component" value="Unassembled WGS sequence"/>
</dbReference>
<feature type="transmembrane region" description="Helical" evidence="2">
    <location>
        <begin position="75"/>
        <end position="94"/>
    </location>
</feature>
<dbReference type="GO" id="GO:0008643">
    <property type="term" value="P:carbohydrate transport"/>
    <property type="evidence" value="ECO:0007669"/>
    <property type="project" value="InterPro"/>
</dbReference>
<dbReference type="GO" id="GO:0005886">
    <property type="term" value="C:plasma membrane"/>
    <property type="evidence" value="ECO:0007669"/>
    <property type="project" value="TreeGrafter"/>
</dbReference>
<reference evidence="3 4" key="1">
    <citation type="journal article" date="2014" name="Antonie Van Leeuwenhoek">
        <title>Hyphomonas beringensis sp. nov. and Hyphomonas chukchiensis sp. nov., isolated from surface seawater of the Bering Sea and Chukchi Sea.</title>
        <authorList>
            <person name="Li C."/>
            <person name="Lai Q."/>
            <person name="Li G."/>
            <person name="Dong C."/>
            <person name="Wang J."/>
            <person name="Liao Y."/>
            <person name="Shao Z."/>
        </authorList>
    </citation>
    <scope>NUCLEOTIDE SEQUENCE [LARGE SCALE GENOMIC DNA]</scope>
    <source>
        <strain evidence="3 4">MHS-3</strain>
    </source>
</reference>
<keyword evidence="2" id="KW-0812">Transmembrane</keyword>
<dbReference type="PANTHER" id="PTHR11328">
    <property type="entry name" value="MAJOR FACILITATOR SUPERFAMILY DOMAIN-CONTAINING PROTEIN"/>
    <property type="match status" value="1"/>
</dbReference>
<organism evidence="3 4">
    <name type="scientific">Hyphomonas adhaerens MHS-3</name>
    <dbReference type="NCBI Taxonomy" id="1280949"/>
    <lineage>
        <taxon>Bacteria</taxon>
        <taxon>Pseudomonadati</taxon>
        <taxon>Pseudomonadota</taxon>
        <taxon>Alphaproteobacteria</taxon>
        <taxon>Hyphomonadales</taxon>
        <taxon>Hyphomonadaceae</taxon>
        <taxon>Hyphomonas</taxon>
    </lineage>
</organism>
<feature type="transmembrane region" description="Helical" evidence="2">
    <location>
        <begin position="392"/>
        <end position="412"/>
    </location>
</feature>
<evidence type="ECO:0000256" key="1">
    <source>
        <dbReference type="ARBA" id="ARBA00009617"/>
    </source>
</evidence>
<gene>
    <name evidence="3" type="ORF">HAD_10250</name>
</gene>
<dbReference type="InterPro" id="IPR036259">
    <property type="entry name" value="MFS_trans_sf"/>
</dbReference>
<keyword evidence="4" id="KW-1185">Reference proteome</keyword>